<organism evidence="1 2">
    <name type="scientific">Natronorubrum sediminis</name>
    <dbReference type="NCBI Taxonomy" id="640943"/>
    <lineage>
        <taxon>Archaea</taxon>
        <taxon>Methanobacteriati</taxon>
        <taxon>Methanobacteriota</taxon>
        <taxon>Stenosarchaea group</taxon>
        <taxon>Halobacteria</taxon>
        <taxon>Halobacteriales</taxon>
        <taxon>Natrialbaceae</taxon>
        <taxon>Natronorubrum</taxon>
    </lineage>
</organism>
<evidence type="ECO:0000313" key="2">
    <source>
        <dbReference type="Proteomes" id="UP000199112"/>
    </source>
</evidence>
<name>A0A1H6G4X2_9EURY</name>
<protein>
    <submittedName>
        <fullName evidence="1">Uncharacterized protein</fullName>
    </submittedName>
</protein>
<gene>
    <name evidence="1" type="ORF">SAMN04487967_3671</name>
</gene>
<dbReference type="Proteomes" id="UP000199112">
    <property type="component" value="Unassembled WGS sequence"/>
</dbReference>
<sequence length="126" mass="13936">MWSKVSVDFYSSLAVALTNPQIDLIVLHETRYAFEQDNILSDGGIVFALLFADWNGSHVASVVDRVLEFDVTVSRVVEEASEFVENDILLNGQATIGPDEKQYINTTTNHGSAILITNCRRGGNIF</sequence>
<keyword evidence="2" id="KW-1185">Reference proteome</keyword>
<dbReference type="EMBL" id="FNWL01000006">
    <property type="protein sequence ID" value="SEH18136.1"/>
    <property type="molecule type" value="Genomic_DNA"/>
</dbReference>
<reference evidence="2" key="1">
    <citation type="submission" date="2016-10" db="EMBL/GenBank/DDBJ databases">
        <authorList>
            <person name="Varghese N."/>
            <person name="Submissions S."/>
        </authorList>
    </citation>
    <scope>NUCLEOTIDE SEQUENCE [LARGE SCALE GENOMIC DNA]</scope>
    <source>
        <strain evidence="2">CGMCC 1.8981</strain>
    </source>
</reference>
<dbReference type="AlphaFoldDB" id="A0A1H6G4X2"/>
<evidence type="ECO:0000313" key="1">
    <source>
        <dbReference type="EMBL" id="SEH18136.1"/>
    </source>
</evidence>
<proteinExistence type="predicted"/>
<accession>A0A1H6G4X2</accession>